<proteinExistence type="predicted"/>
<evidence type="ECO:0000313" key="1">
    <source>
        <dbReference type="EMBL" id="SMC62967.1"/>
    </source>
</evidence>
<protein>
    <submittedName>
        <fullName evidence="1">Uncharacterized protein</fullName>
    </submittedName>
</protein>
<dbReference type="RefSeq" id="WP_139798266.1">
    <property type="nucleotide sequence ID" value="NZ_FWXR01000005.1"/>
</dbReference>
<evidence type="ECO:0000313" key="2">
    <source>
        <dbReference type="Proteomes" id="UP000192656"/>
    </source>
</evidence>
<name>A0A1W2AQJ1_9HYPH</name>
<dbReference type="AlphaFoldDB" id="A0A1W2AQJ1"/>
<dbReference type="STRING" id="937218.SAMN06297251_10511"/>
<gene>
    <name evidence="1" type="ORF">SAMN06297251_10511</name>
</gene>
<accession>A0A1W2AQJ1</accession>
<organism evidence="1 2">
    <name type="scientific">Fulvimarina manganoxydans</name>
    <dbReference type="NCBI Taxonomy" id="937218"/>
    <lineage>
        <taxon>Bacteria</taxon>
        <taxon>Pseudomonadati</taxon>
        <taxon>Pseudomonadota</taxon>
        <taxon>Alphaproteobacteria</taxon>
        <taxon>Hyphomicrobiales</taxon>
        <taxon>Aurantimonadaceae</taxon>
        <taxon>Fulvimarina</taxon>
    </lineage>
</organism>
<keyword evidence="2" id="KW-1185">Reference proteome</keyword>
<reference evidence="1 2" key="1">
    <citation type="submission" date="2017-04" db="EMBL/GenBank/DDBJ databases">
        <authorList>
            <person name="Afonso C.L."/>
            <person name="Miller P.J."/>
            <person name="Scott M.A."/>
            <person name="Spackman E."/>
            <person name="Goraichik I."/>
            <person name="Dimitrov K.M."/>
            <person name="Suarez D.L."/>
            <person name="Swayne D.E."/>
        </authorList>
    </citation>
    <scope>NUCLEOTIDE SEQUENCE [LARGE SCALE GENOMIC DNA]</scope>
    <source>
        <strain evidence="1 2">CGMCC 1.10972</strain>
    </source>
</reference>
<dbReference type="Proteomes" id="UP000192656">
    <property type="component" value="Unassembled WGS sequence"/>
</dbReference>
<sequence length="198" mass="21302">MPDPERPKRRYTRLSDEEWASAREEWASGEVTLAELADRTGASVRALQLHFDAHDVTKGSAAREKLAAYAQVPLPPVPSCEDDPATNAKLVKETALRGACEVEAGILEQIAIARADPTLAYRAGSAIKALAAAADALGKIHTLKRAVLGLDEIAGAEMPVLTLRVLTDEEVTQMRDAQEAEDEDLGMVDVEDDVMTLA</sequence>
<dbReference type="EMBL" id="FWXR01000005">
    <property type="protein sequence ID" value="SMC62967.1"/>
    <property type="molecule type" value="Genomic_DNA"/>
</dbReference>